<dbReference type="RefSeq" id="WP_163676822.1">
    <property type="nucleotide sequence ID" value="NZ_JAAIYP010000034.1"/>
</dbReference>
<accession>A0A7C9QSW6</accession>
<organism evidence="2 3">
    <name type="scientific">Magnetospirillum aberrantis SpK</name>
    <dbReference type="NCBI Taxonomy" id="908842"/>
    <lineage>
        <taxon>Bacteria</taxon>
        <taxon>Pseudomonadati</taxon>
        <taxon>Pseudomonadota</taxon>
        <taxon>Alphaproteobacteria</taxon>
        <taxon>Rhodospirillales</taxon>
        <taxon>Rhodospirillaceae</taxon>
        <taxon>Magnetospirillum</taxon>
    </lineage>
</organism>
<dbReference type="Pfam" id="PF04168">
    <property type="entry name" value="Alpha-E"/>
    <property type="match status" value="1"/>
</dbReference>
<dbReference type="InterPro" id="IPR007296">
    <property type="entry name" value="DUF403"/>
</dbReference>
<evidence type="ECO:0000313" key="2">
    <source>
        <dbReference type="EMBL" id="NFV79780.1"/>
    </source>
</evidence>
<feature type="domain" description="DUF403" evidence="1">
    <location>
        <begin position="1"/>
        <end position="304"/>
    </location>
</feature>
<protein>
    <submittedName>
        <fullName evidence="2">Alpha-E domain-containing protein</fullName>
    </submittedName>
</protein>
<dbReference type="AlphaFoldDB" id="A0A7C9QSW6"/>
<evidence type="ECO:0000259" key="1">
    <source>
        <dbReference type="Pfam" id="PF04168"/>
    </source>
</evidence>
<keyword evidence="3" id="KW-1185">Reference proteome</keyword>
<dbReference type="EMBL" id="JAAIYP010000034">
    <property type="protein sequence ID" value="NFV79780.1"/>
    <property type="molecule type" value="Genomic_DNA"/>
</dbReference>
<dbReference type="InterPro" id="IPR051680">
    <property type="entry name" value="ATP-dep_Glu-Cys_Ligase-2"/>
</dbReference>
<reference evidence="2 3" key="1">
    <citation type="submission" date="2020-02" db="EMBL/GenBank/DDBJ databases">
        <authorList>
            <person name="Dziuba M."/>
            <person name="Kuznetsov B."/>
            <person name="Mardanov A."/>
            <person name="Ravin N."/>
            <person name="Grouzdev D."/>
        </authorList>
    </citation>
    <scope>NUCLEOTIDE SEQUENCE [LARGE SCALE GENOMIC DNA]</scope>
    <source>
        <strain evidence="2 3">SpK</strain>
    </source>
</reference>
<name>A0A7C9QSW6_9PROT</name>
<sequence>MLSRTADHLYWMSRNIERAENIARFLDVANRLSLSGGNARDCWQPALTITGGTEAYQERHGQVVAVSVISWAVLDPANPSSIYSCLRIARENAHAVRSVIPTELWEIINSTWLELKNIDGHRLREQGLTGFCEWIKERSHTVRGATHSTMLRDEAFWFVRLGTFLERSDNTARLLGVRSEGVTADTRVVSASAQLHWAAVLKSVSAYKSYRALTRDDVSPAGVADMLIMNPAMPRSLHTCMDTVSTILERISPTAECTRMAGAAYARLHYGKLSELLANGLDKFVSQFILDNNALGTEIHEDFLMSS</sequence>
<dbReference type="Proteomes" id="UP000480684">
    <property type="component" value="Unassembled WGS sequence"/>
</dbReference>
<comment type="caution">
    <text evidence="2">The sequence shown here is derived from an EMBL/GenBank/DDBJ whole genome shotgun (WGS) entry which is preliminary data.</text>
</comment>
<gene>
    <name evidence="2" type="ORF">G4223_06615</name>
</gene>
<proteinExistence type="predicted"/>
<evidence type="ECO:0000313" key="3">
    <source>
        <dbReference type="Proteomes" id="UP000480684"/>
    </source>
</evidence>
<dbReference type="PANTHER" id="PTHR34595:SF7">
    <property type="entry name" value="SLL1039 PROTEIN"/>
    <property type="match status" value="1"/>
</dbReference>
<dbReference type="PANTHER" id="PTHR34595">
    <property type="entry name" value="BLR5612 PROTEIN"/>
    <property type="match status" value="1"/>
</dbReference>